<dbReference type="InterPro" id="IPR036068">
    <property type="entry name" value="Nicotinate_pribotase-like_C"/>
</dbReference>
<dbReference type="PANTHER" id="PTHR43202">
    <property type="entry name" value="NICOTINATE-NUCLEOTIDE PYROPHOSPHORYLASE"/>
    <property type="match status" value="1"/>
</dbReference>
<evidence type="ECO:0000256" key="1">
    <source>
        <dbReference type="SAM" id="MobiDB-lite"/>
    </source>
</evidence>
<dbReference type="GO" id="GO:0009435">
    <property type="term" value="P:NAD+ biosynthetic process"/>
    <property type="evidence" value="ECO:0007669"/>
    <property type="project" value="InterPro"/>
</dbReference>
<reference evidence="2" key="1">
    <citation type="submission" date="2016-10" db="EMBL/GenBank/DDBJ databases">
        <title>Sequence of Gallionella enrichment culture.</title>
        <authorList>
            <person name="Poehlein A."/>
            <person name="Muehling M."/>
            <person name="Daniel R."/>
        </authorList>
    </citation>
    <scope>NUCLEOTIDE SEQUENCE</scope>
</reference>
<feature type="compositionally biased region" description="Gly residues" evidence="1">
    <location>
        <begin position="1"/>
        <end position="11"/>
    </location>
</feature>
<comment type="caution">
    <text evidence="2">The sequence shown here is derived from an EMBL/GenBank/DDBJ whole genome shotgun (WGS) entry which is preliminary data.</text>
</comment>
<gene>
    <name evidence="2" type="ORF">GALL_242120</name>
</gene>
<dbReference type="EMBL" id="MLJW01000199">
    <property type="protein sequence ID" value="OIQ93829.1"/>
    <property type="molecule type" value="Genomic_DNA"/>
</dbReference>
<dbReference type="Gene3D" id="3.20.20.70">
    <property type="entry name" value="Aldolase class I"/>
    <property type="match status" value="1"/>
</dbReference>
<dbReference type="InterPro" id="IPR013785">
    <property type="entry name" value="Aldolase_TIM"/>
</dbReference>
<keyword evidence="2" id="KW-0808">Transferase</keyword>
<dbReference type="InterPro" id="IPR053190">
    <property type="entry name" value="NAPRTase-like"/>
</dbReference>
<protein>
    <submittedName>
        <fullName evidence="2">Nicotinate phosphoribosyltransferase</fullName>
    </submittedName>
</protein>
<organism evidence="2">
    <name type="scientific">mine drainage metagenome</name>
    <dbReference type="NCBI Taxonomy" id="410659"/>
    <lineage>
        <taxon>unclassified sequences</taxon>
        <taxon>metagenomes</taxon>
        <taxon>ecological metagenomes</taxon>
    </lineage>
</organism>
<dbReference type="SUPFAM" id="SSF51690">
    <property type="entry name" value="Nicotinate/Quinolinate PRTase C-terminal domain-like"/>
    <property type="match status" value="1"/>
</dbReference>
<feature type="region of interest" description="Disordered" evidence="1">
    <location>
        <begin position="1"/>
        <end position="20"/>
    </location>
</feature>
<proteinExistence type="predicted"/>
<accession>A0A1J5S0G6</accession>
<dbReference type="AlphaFoldDB" id="A0A1J5S0G6"/>
<sequence>MTGAAGKGRGQAGPQPAEGDVPGLADHYFLRTKAIVARNGDCRVTYAVFMRRPVIATPRLAVAWLEAMAAARGQRFEIELVHAEGDWVGAGEPLLYITGSFLHLVDLETVLLQKLGAACVAAYNAYSMCLELPKVAFLAMEARHCAGAEMAELMAYAAAVGSQAARAKAGAVGFVGNATTATAGYFGQESGKGTMPHGLIGYAGSTVRAAELYHQAFPDEDLSVLVDYFGREVTDGLAVCERFPGMARAGRLGLRLDTHGGRFLEGLDPQSAYAVLERHVPEAIRGYRTESELRHLVGTGVSAAAIWHMREQLNAHGWDKVRLIVSSGFGPAKCRVMAYARAPIDVIGTGSYLPDSWSETYATADIIAYDGEPRVKLGREFLLRRERGTP</sequence>
<dbReference type="SUPFAM" id="SSF54675">
    <property type="entry name" value="Nicotinate/Quinolinate PRTase N-terminal domain-like"/>
    <property type="match status" value="1"/>
</dbReference>
<evidence type="ECO:0000313" key="2">
    <source>
        <dbReference type="EMBL" id="OIQ93829.1"/>
    </source>
</evidence>
<name>A0A1J5S0G6_9ZZZZ</name>
<dbReference type="GO" id="GO:0016757">
    <property type="term" value="F:glycosyltransferase activity"/>
    <property type="evidence" value="ECO:0007669"/>
    <property type="project" value="UniProtKB-KW"/>
</dbReference>
<dbReference type="PANTHER" id="PTHR43202:SF1">
    <property type="entry name" value="NICOTINATE PHOSPHORIBOSYLTRANSFERASE"/>
    <property type="match status" value="1"/>
</dbReference>
<keyword evidence="2" id="KW-0328">Glycosyltransferase</keyword>